<evidence type="ECO:0000313" key="13">
    <source>
        <dbReference type="Proteomes" id="UP001296706"/>
    </source>
</evidence>
<dbReference type="EMBL" id="JAAXKY010000165">
    <property type="protein sequence ID" value="NMH81698.1"/>
    <property type="molecule type" value="Genomic_DNA"/>
</dbReference>
<reference evidence="12 13" key="1">
    <citation type="submission" date="2020-04" db="EMBL/GenBank/DDBJ databases">
        <authorList>
            <person name="Klaysubun C."/>
            <person name="Duangmal K."/>
            <person name="Lipun K."/>
        </authorList>
    </citation>
    <scope>NUCLEOTIDE SEQUENCE [LARGE SCALE GENOMIC DNA]</scope>
    <source>
        <strain evidence="12 13">JCM 11839</strain>
    </source>
</reference>
<dbReference type="PANTHER" id="PTHR43809:SF1">
    <property type="entry name" value="NITRITE REDUCTASE (NADH) LARGE SUBUNIT"/>
    <property type="match status" value="1"/>
</dbReference>
<comment type="similarity">
    <text evidence="4">Belongs to the nitrite and sulfite reductase 4Fe-4S domain family.</text>
</comment>
<evidence type="ECO:0000256" key="6">
    <source>
        <dbReference type="ARBA" id="ARBA00022723"/>
    </source>
</evidence>
<keyword evidence="7" id="KW-0560">Oxidoreductase</keyword>
<keyword evidence="6" id="KW-0479">Metal-binding</keyword>
<evidence type="ECO:0000256" key="9">
    <source>
        <dbReference type="ARBA" id="ARBA00023014"/>
    </source>
</evidence>
<keyword evidence="9" id="KW-0411">Iron-sulfur</keyword>
<dbReference type="SUPFAM" id="SSF51905">
    <property type="entry name" value="FAD/NAD(P)-binding domain"/>
    <property type="match status" value="2"/>
</dbReference>
<evidence type="ECO:0000256" key="7">
    <source>
        <dbReference type="ARBA" id="ARBA00023002"/>
    </source>
</evidence>
<dbReference type="PRINTS" id="PR00368">
    <property type="entry name" value="FADPNR"/>
</dbReference>
<feature type="domain" description="FAD/NAD(P)-binding" evidence="11">
    <location>
        <begin position="54"/>
        <end position="334"/>
    </location>
</feature>
<dbReference type="InterPro" id="IPR052034">
    <property type="entry name" value="NasD-like"/>
</dbReference>
<dbReference type="PRINTS" id="PR00411">
    <property type="entry name" value="PNDRDTASEI"/>
</dbReference>
<dbReference type="InterPro" id="IPR041854">
    <property type="entry name" value="BFD-like_2Fe2S-bd_dom_sf"/>
</dbReference>
<comment type="cofactor">
    <cofactor evidence="2">
        <name>[4Fe-4S] cluster</name>
        <dbReference type="ChEBI" id="CHEBI:49883"/>
    </cofactor>
</comment>
<keyword evidence="8" id="KW-0408">Iron</keyword>
<evidence type="ECO:0000256" key="3">
    <source>
        <dbReference type="ARBA" id="ARBA00005096"/>
    </source>
</evidence>
<evidence type="ECO:0000256" key="1">
    <source>
        <dbReference type="ARBA" id="ARBA00001929"/>
    </source>
</evidence>
<dbReference type="Gene3D" id="1.10.10.1100">
    <property type="entry name" value="BFD-like [2Fe-2S]-binding domain"/>
    <property type="match status" value="1"/>
</dbReference>
<evidence type="ECO:0000256" key="2">
    <source>
        <dbReference type="ARBA" id="ARBA00001966"/>
    </source>
</evidence>
<evidence type="ECO:0000259" key="11">
    <source>
        <dbReference type="Pfam" id="PF07992"/>
    </source>
</evidence>
<dbReference type="Pfam" id="PF04324">
    <property type="entry name" value="Fer2_BFD"/>
    <property type="match status" value="1"/>
</dbReference>
<dbReference type="InterPro" id="IPR036188">
    <property type="entry name" value="FAD/NAD-bd_sf"/>
</dbReference>
<name>A0ABX1RR36_9PSEU</name>
<proteinExistence type="inferred from homology"/>
<keyword evidence="13" id="KW-1185">Reference proteome</keyword>
<evidence type="ECO:0000313" key="12">
    <source>
        <dbReference type="EMBL" id="NMH81698.1"/>
    </source>
</evidence>
<feature type="domain" description="BFD-like [2Fe-2S]-binding" evidence="10">
    <location>
        <begin position="471"/>
        <end position="517"/>
    </location>
</feature>
<dbReference type="InterPro" id="IPR023753">
    <property type="entry name" value="FAD/NAD-binding_dom"/>
</dbReference>
<dbReference type="Gene3D" id="3.50.50.60">
    <property type="entry name" value="FAD/NAD(P)-binding domain"/>
    <property type="match status" value="2"/>
</dbReference>
<protein>
    <submittedName>
        <fullName evidence="12">NAD(P)/FAD-dependent oxidoreductase</fullName>
    </submittedName>
</protein>
<accession>A0ABX1RR36</accession>
<evidence type="ECO:0000256" key="5">
    <source>
        <dbReference type="ARBA" id="ARBA00022617"/>
    </source>
</evidence>
<comment type="cofactor">
    <cofactor evidence="1">
        <name>siroheme</name>
        <dbReference type="ChEBI" id="CHEBI:60052"/>
    </cofactor>
</comment>
<sequence>MSGRVPGGHVLCAAGHGFRSRVQPADVRSDLRPRHAPSRPCNWGCLPSVAVSRRIVVVGHGMVGARFVEEVRRRDPHGARVRLTVLGAEPRPAYNRVLLSTVLAGGLSARAVELHPAGWAARQRVDLRLGVTATAINRSRRAVHTGSDGIEPYDELVLATGSRAWLPPMDGLDDASVATFRDIADCERIIGLAHPGARFVVLGGGLLGCEAARGLAGRGVRVTLVHPKQHLMERQLDAGAGEVLAATLRRLGVDVRLGVEAQAWEPGYGLRCGDSGVDELVAADALVVAAGVRAETDLAAAAGIAVDRGVLVDDRLATSDARVHAIGDCAQHAGTAAGLVQPGWEQAAVLADLLTGADPVARYGGTPSVTRLKARGVDLATVGDPAALDRPGAEVLRFADPVGGRYATLALQGDRVVSGAMIGLPDAAASMIQFYDTGSPAPADRLGLLLGRALPGAPETADPTRLPASAVVCRCNTVTKGALVAAWRGGATDVAALSRATRAGTGCGSCGDAVQGICTWLAESDPPVLSPVRQEGAA</sequence>
<gene>
    <name evidence="12" type="ORF">HF577_31995</name>
</gene>
<dbReference type="InterPro" id="IPR007419">
    <property type="entry name" value="BFD-like_2Fe2S-bd_dom"/>
</dbReference>
<evidence type="ECO:0000256" key="4">
    <source>
        <dbReference type="ARBA" id="ARBA00010429"/>
    </source>
</evidence>
<dbReference type="PANTHER" id="PTHR43809">
    <property type="entry name" value="NITRITE REDUCTASE (NADH) LARGE SUBUNIT"/>
    <property type="match status" value="1"/>
</dbReference>
<keyword evidence="5" id="KW-0349">Heme</keyword>
<evidence type="ECO:0000259" key="10">
    <source>
        <dbReference type="Pfam" id="PF04324"/>
    </source>
</evidence>
<dbReference type="Pfam" id="PF07992">
    <property type="entry name" value="Pyr_redox_2"/>
    <property type="match status" value="1"/>
</dbReference>
<organism evidence="12 13">
    <name type="scientific">Pseudonocardia xinjiangensis</name>
    <dbReference type="NCBI Taxonomy" id="75289"/>
    <lineage>
        <taxon>Bacteria</taxon>
        <taxon>Bacillati</taxon>
        <taxon>Actinomycetota</taxon>
        <taxon>Actinomycetes</taxon>
        <taxon>Pseudonocardiales</taxon>
        <taxon>Pseudonocardiaceae</taxon>
        <taxon>Pseudonocardia</taxon>
    </lineage>
</organism>
<comment type="pathway">
    <text evidence="3">Nitrogen metabolism; nitrate reduction (assimilation).</text>
</comment>
<comment type="caution">
    <text evidence="12">The sequence shown here is derived from an EMBL/GenBank/DDBJ whole genome shotgun (WGS) entry which is preliminary data.</text>
</comment>
<dbReference type="Proteomes" id="UP001296706">
    <property type="component" value="Unassembled WGS sequence"/>
</dbReference>
<evidence type="ECO:0000256" key="8">
    <source>
        <dbReference type="ARBA" id="ARBA00023004"/>
    </source>
</evidence>